<proteinExistence type="predicted"/>
<dbReference type="InterPro" id="IPR006350">
    <property type="entry name" value="Intron_endoG1"/>
</dbReference>
<dbReference type="GO" id="GO:0004519">
    <property type="term" value="F:endonuclease activity"/>
    <property type="evidence" value="ECO:0007669"/>
    <property type="project" value="InterPro"/>
</dbReference>
<evidence type="ECO:0000256" key="3">
    <source>
        <dbReference type="ARBA" id="ARBA00022842"/>
    </source>
</evidence>
<protein>
    <recommendedName>
        <fullName evidence="5">GIY-YIG domain-containing protein</fullName>
    </recommendedName>
</protein>
<comment type="similarity">
    <text evidence="2">To endonucleases of group I introns of fungi and phage.</text>
</comment>
<dbReference type="InterPro" id="IPR000305">
    <property type="entry name" value="GIY-YIG_endonuc"/>
</dbReference>
<evidence type="ECO:0000259" key="5">
    <source>
        <dbReference type="PROSITE" id="PS50164"/>
    </source>
</evidence>
<comment type="cofactor">
    <cofactor evidence="1">
        <name>Mg(2+)</name>
        <dbReference type="ChEBI" id="CHEBI:18420"/>
    </cofactor>
</comment>
<dbReference type="GO" id="GO:0003677">
    <property type="term" value="F:DNA binding"/>
    <property type="evidence" value="ECO:0007669"/>
    <property type="project" value="InterPro"/>
</dbReference>
<feature type="region of interest" description="Disordered" evidence="4">
    <location>
        <begin position="90"/>
        <end position="231"/>
    </location>
</feature>
<gene>
    <name evidence="6" type="ORF">VH12019_00408</name>
</gene>
<evidence type="ECO:0000256" key="2">
    <source>
        <dbReference type="ARBA" id="ARBA00010045"/>
    </source>
</evidence>
<dbReference type="SUPFAM" id="SSF82771">
    <property type="entry name" value="GIY-YIG endonuclease"/>
    <property type="match status" value="1"/>
</dbReference>
<feature type="compositionally biased region" description="Basic and acidic residues" evidence="4">
    <location>
        <begin position="163"/>
        <end position="182"/>
    </location>
</feature>
<evidence type="ECO:0000313" key="7">
    <source>
        <dbReference type="Proteomes" id="UP000464957"/>
    </source>
</evidence>
<dbReference type="Gene3D" id="3.40.1440.10">
    <property type="entry name" value="GIY-YIG endonuclease"/>
    <property type="match status" value="1"/>
</dbReference>
<dbReference type="SUPFAM" id="SSF64496">
    <property type="entry name" value="DNA-binding domain of intron-encoded endonucleases"/>
    <property type="match status" value="2"/>
</dbReference>
<evidence type="ECO:0000256" key="4">
    <source>
        <dbReference type="SAM" id="MobiDB-lite"/>
    </source>
</evidence>
<evidence type="ECO:0000313" key="6">
    <source>
        <dbReference type="EMBL" id="QHJ74327.1"/>
    </source>
</evidence>
<keyword evidence="3" id="KW-0460">Magnesium</keyword>
<dbReference type="EMBL" id="MN794232">
    <property type="protein sequence ID" value="QHJ74327.1"/>
    <property type="molecule type" value="Genomic_DNA"/>
</dbReference>
<feature type="compositionally biased region" description="Basic and acidic residues" evidence="4">
    <location>
        <begin position="222"/>
        <end position="231"/>
    </location>
</feature>
<organism evidence="6 7">
    <name type="scientific">Vibrio phage VH1_2019</name>
    <dbReference type="NCBI Taxonomy" id="2686307"/>
    <lineage>
        <taxon>Viruses</taxon>
        <taxon>Duplodnaviria</taxon>
        <taxon>Heunggongvirae</taxon>
        <taxon>Uroviricota</taxon>
        <taxon>Caudoviricetes</taxon>
        <taxon>Pantevenvirales</taxon>
        <taxon>Straboviridae</taxon>
        <taxon>Schizotequatrovirus</taxon>
        <taxon>Schizotequatrovirus KVP40</taxon>
    </lineage>
</organism>
<dbReference type="Pfam" id="PF01541">
    <property type="entry name" value="GIY-YIG"/>
    <property type="match status" value="1"/>
</dbReference>
<dbReference type="SMART" id="SM00496">
    <property type="entry name" value="IENR2"/>
    <property type="match status" value="4"/>
</dbReference>
<dbReference type="SMART" id="SM00465">
    <property type="entry name" value="GIYc"/>
    <property type="match status" value="1"/>
</dbReference>
<dbReference type="InterPro" id="IPR035901">
    <property type="entry name" value="GIY-YIG_endonuc_sf"/>
</dbReference>
<name>A0A6B9SWJ2_9CAUD</name>
<feature type="domain" description="GIY-YIG" evidence="5">
    <location>
        <begin position="1"/>
        <end position="83"/>
    </location>
</feature>
<dbReference type="InterPro" id="IPR003611">
    <property type="entry name" value="NUMOD3"/>
</dbReference>
<feature type="compositionally biased region" description="Basic and acidic residues" evidence="4">
    <location>
        <begin position="120"/>
        <end position="132"/>
    </location>
</feature>
<dbReference type="Proteomes" id="UP000464957">
    <property type="component" value="Segment"/>
</dbReference>
<accession>A0A6B9SWJ2</accession>
<reference evidence="6 7" key="1">
    <citation type="submission" date="2019-12" db="EMBL/GenBank/DDBJ databases">
        <authorList>
            <person name="Harris M."/>
            <person name="Ho T.C."/>
            <person name="Fruchtman H."/>
            <person name="Garin M."/>
            <person name="Kubatin V."/>
            <person name="Lu T."/>
            <person name="Xue L."/>
            <person name="Marr M.T."/>
        </authorList>
    </citation>
    <scope>NUCLEOTIDE SEQUENCE [LARGE SCALE GENOMIC DNA]</scope>
</reference>
<dbReference type="PROSITE" id="PS50164">
    <property type="entry name" value="GIY_YIG"/>
    <property type="match status" value="1"/>
</dbReference>
<dbReference type="NCBIfam" id="TIGR01453">
    <property type="entry name" value="grpIintron_endo"/>
    <property type="match status" value="1"/>
</dbReference>
<evidence type="ECO:0000256" key="1">
    <source>
        <dbReference type="ARBA" id="ARBA00001946"/>
    </source>
</evidence>
<sequence>MAYLYKITNPVNGKEYIGVTIDLKRRFSEHARKDYAIGQAIRKYGITFEDMEVIASGTEEEMYELESKIVTEEYVLSESNYNLVPGGIGRINGYKHTDESKRKMSAAKKGTTPHNKGKKASLESRRKMADAKRGKKRGAMSDETKSKLSQANSGENHGMYGKTHSEEARRKISEASRKRAENMSDEEREQKRERMKKNNPNNIKVTCPHCGKETTLPASKRWHFDNCKHKS</sequence>
<dbReference type="Pfam" id="PF07460">
    <property type="entry name" value="NUMOD3"/>
    <property type="match status" value="2"/>
</dbReference>